<feature type="chain" id="PRO_5009187821" evidence="5">
    <location>
        <begin position="22"/>
        <end position="676"/>
    </location>
</feature>
<feature type="signal peptide" evidence="5">
    <location>
        <begin position="1"/>
        <end position="21"/>
    </location>
</feature>
<accession>A0A1E5V7F5</accession>
<dbReference type="PANTHER" id="PTHR22835">
    <property type="entry name" value="ZINC FINGER FYVE DOMAIN CONTAINING PROTEIN"/>
    <property type="match status" value="1"/>
</dbReference>
<dbReference type="Gene3D" id="3.40.50.1110">
    <property type="entry name" value="SGNH hydrolase"/>
    <property type="match status" value="2"/>
</dbReference>
<keyword evidence="2 5" id="KW-0732">Signal</keyword>
<gene>
    <name evidence="6" type="ORF">BAE44_0017891</name>
</gene>
<keyword evidence="7" id="KW-1185">Reference proteome</keyword>
<reference evidence="6 7" key="1">
    <citation type="submission" date="2016-09" db="EMBL/GenBank/DDBJ databases">
        <title>The draft genome of Dichanthelium oligosanthes: A C3 panicoid grass species.</title>
        <authorList>
            <person name="Studer A.J."/>
            <person name="Schnable J.C."/>
            <person name="Brutnell T.P."/>
        </authorList>
    </citation>
    <scope>NUCLEOTIDE SEQUENCE [LARGE SCALE GENOMIC DNA]</scope>
    <source>
        <strain evidence="7">cv. Kellogg 1175</strain>
        <tissue evidence="6">Leaf</tissue>
    </source>
</reference>
<evidence type="ECO:0000256" key="2">
    <source>
        <dbReference type="ARBA" id="ARBA00022729"/>
    </source>
</evidence>
<dbReference type="GO" id="GO:0016788">
    <property type="term" value="F:hydrolase activity, acting on ester bonds"/>
    <property type="evidence" value="ECO:0007669"/>
    <property type="project" value="InterPro"/>
</dbReference>
<dbReference type="STRING" id="888268.A0A1E5V7F5"/>
<comment type="caution">
    <text evidence="6">The sequence shown here is derived from an EMBL/GenBank/DDBJ whole genome shotgun (WGS) entry which is preliminary data.</text>
</comment>
<dbReference type="InterPro" id="IPR035669">
    <property type="entry name" value="SGNH_plant_lipase-like"/>
</dbReference>
<name>A0A1E5V7F5_9POAL</name>
<evidence type="ECO:0000256" key="5">
    <source>
        <dbReference type="SAM" id="SignalP"/>
    </source>
</evidence>
<dbReference type="Proteomes" id="UP000095767">
    <property type="component" value="Unassembled WGS sequence"/>
</dbReference>
<evidence type="ECO:0000313" key="6">
    <source>
        <dbReference type="EMBL" id="OEL21089.1"/>
    </source>
</evidence>
<dbReference type="EMBL" id="LWDX02048839">
    <property type="protein sequence ID" value="OEL21089.1"/>
    <property type="molecule type" value="Genomic_DNA"/>
</dbReference>
<proteinExistence type="inferred from homology"/>
<dbReference type="Pfam" id="PF00657">
    <property type="entry name" value="Lipase_GDSL"/>
    <property type="match status" value="2"/>
</dbReference>
<keyword evidence="3" id="KW-0378">Hydrolase</keyword>
<organism evidence="6 7">
    <name type="scientific">Dichanthelium oligosanthes</name>
    <dbReference type="NCBI Taxonomy" id="888268"/>
    <lineage>
        <taxon>Eukaryota</taxon>
        <taxon>Viridiplantae</taxon>
        <taxon>Streptophyta</taxon>
        <taxon>Embryophyta</taxon>
        <taxon>Tracheophyta</taxon>
        <taxon>Spermatophyta</taxon>
        <taxon>Magnoliopsida</taxon>
        <taxon>Liliopsida</taxon>
        <taxon>Poales</taxon>
        <taxon>Poaceae</taxon>
        <taxon>PACMAD clade</taxon>
        <taxon>Panicoideae</taxon>
        <taxon>Panicodae</taxon>
        <taxon>Paniceae</taxon>
        <taxon>Dichantheliinae</taxon>
        <taxon>Dichanthelium</taxon>
    </lineage>
</organism>
<dbReference type="CDD" id="cd01837">
    <property type="entry name" value="SGNH_plant_lipase_like"/>
    <property type="match status" value="1"/>
</dbReference>
<evidence type="ECO:0000256" key="4">
    <source>
        <dbReference type="ARBA" id="ARBA00023180"/>
    </source>
</evidence>
<dbReference type="AlphaFoldDB" id="A0A1E5V7F5"/>
<dbReference type="InterPro" id="IPR036514">
    <property type="entry name" value="SGNH_hydro_sf"/>
</dbReference>
<dbReference type="SUPFAM" id="SSF52266">
    <property type="entry name" value="SGNH hydrolase"/>
    <property type="match status" value="1"/>
</dbReference>
<evidence type="ECO:0000256" key="3">
    <source>
        <dbReference type="ARBA" id="ARBA00022801"/>
    </source>
</evidence>
<evidence type="ECO:0000256" key="1">
    <source>
        <dbReference type="ARBA" id="ARBA00008668"/>
    </source>
</evidence>
<dbReference type="OrthoDB" id="645938at2759"/>
<protein>
    <submittedName>
        <fullName evidence="6">GDSL esterase/lipase</fullName>
    </submittedName>
</protein>
<dbReference type="PANTHER" id="PTHR22835:SF237">
    <property type="entry name" value="OS06G0156700 PROTEIN"/>
    <property type="match status" value="1"/>
</dbReference>
<evidence type="ECO:0000313" key="7">
    <source>
        <dbReference type="Proteomes" id="UP000095767"/>
    </source>
</evidence>
<sequence>MAARLVVALLAVSSAFLAVSGQKFNAIFSFGDSMSDTGNLCVNGPPAGLTLTQPPYGETFFGRATCRCSDGRLVVDFLAERFGLPLLKPSKQACKSYLSKSLFVLGEFGGNDYNAQIFGGYTPEQASGQSGTIVDAIGKGVEQLISLGAMYVVVPGVLPVGCFPIYLTLYQTSNAGDYDQYGCLKRFNALSSRHNQLLQAKVSSLQGKYPGARIMYADFYSHVYDMVKSPGSYGFSTNLMACCGAGGGKYNYQNSARCGMSGAYACSNPSSSLSWDGIHLTEAAYKKIADGWCANAMARGALLVAGVLPCLCCCFLLAAGAGAGRRYEALFNFGDSLGDTGNICVNKSAADQLLLTVAQPPYGMTYFGHPTCRCSDGRLVIDFLAQELGLPLLPPSKLRGTAGVDFRRGANMAIVGGTALDFAFLKSIGLGYPVWDNGAMNVQIQWLRDLLPSVCGGAPGGQRCKAHLAKSLFVFGPFGGNDYNAMLFFGFTTDQARNYTPKIVDTVASGVEQLIQLGAVDIIVPGALPVGCFAVYLTFLPSTNPADYDEYGCLKPLNELSLYQNTLLRSRLAGVQARHPSARIMYADYYAHIERMVRAPARFGFRSGAVPACCGAGGGKFNFELDARCGMKGAAACPDPSTHESWDGVHFTEAVNRQVAEGWLRGPYCHPPVVLH</sequence>
<dbReference type="InterPro" id="IPR001087">
    <property type="entry name" value="GDSL"/>
</dbReference>
<keyword evidence="4" id="KW-0325">Glycoprotein</keyword>
<comment type="similarity">
    <text evidence="1">Belongs to the 'GDSL' lipolytic enzyme family.</text>
</comment>